<feature type="region of interest" description="Disordered" evidence="1">
    <location>
        <begin position="1"/>
        <end position="31"/>
    </location>
</feature>
<evidence type="ECO:0000313" key="2">
    <source>
        <dbReference type="EMBL" id="GCD32349.1"/>
    </source>
</evidence>
<sequence length="43" mass="5171">MNSDDQPNARLSRMSVPRLRRRTPSGDQRTRDAMWNYEVTLEY</sequence>
<evidence type="ECO:0000256" key="1">
    <source>
        <dbReference type="SAM" id="MobiDB-lite"/>
    </source>
</evidence>
<dbReference type="Proteomes" id="UP000287830">
    <property type="component" value="Unassembled WGS sequence"/>
</dbReference>
<dbReference type="AlphaFoldDB" id="A0A7U9PXP0"/>
<organism evidence="2 3">
    <name type="scientific">Streptomyces chrestomyceticus JCM 4735</name>
    <dbReference type="NCBI Taxonomy" id="1306181"/>
    <lineage>
        <taxon>Bacteria</taxon>
        <taxon>Bacillati</taxon>
        <taxon>Actinomycetota</taxon>
        <taxon>Actinomycetes</taxon>
        <taxon>Kitasatosporales</taxon>
        <taxon>Streptomycetaceae</taxon>
        <taxon>Streptomyces</taxon>
    </lineage>
</organism>
<reference evidence="2 3" key="1">
    <citation type="submission" date="2018-11" db="EMBL/GenBank/DDBJ databases">
        <title>Whole genome sequence of Streptomyces chrestomyceticus NBRC 13444(T).</title>
        <authorList>
            <person name="Komaki H."/>
            <person name="Tamura T."/>
        </authorList>
    </citation>
    <scope>NUCLEOTIDE SEQUENCE [LARGE SCALE GENOMIC DNA]</scope>
    <source>
        <strain evidence="2 3">NBRC 13444</strain>
    </source>
</reference>
<gene>
    <name evidence="2" type="ORF">OEIGOIKO_00061</name>
</gene>
<protein>
    <submittedName>
        <fullName evidence="2">Uncharacterized protein</fullName>
    </submittedName>
</protein>
<proteinExistence type="predicted"/>
<name>A0A7U9PXP0_9ACTN</name>
<dbReference type="EMBL" id="BHZC01000001">
    <property type="protein sequence ID" value="GCD32349.1"/>
    <property type="molecule type" value="Genomic_DNA"/>
</dbReference>
<comment type="caution">
    <text evidence="2">The sequence shown here is derived from an EMBL/GenBank/DDBJ whole genome shotgun (WGS) entry which is preliminary data.</text>
</comment>
<accession>A0A7U9PXP0</accession>
<evidence type="ECO:0000313" key="3">
    <source>
        <dbReference type="Proteomes" id="UP000287830"/>
    </source>
</evidence>